<evidence type="ECO:0000313" key="3">
    <source>
        <dbReference type="Proteomes" id="UP001565368"/>
    </source>
</evidence>
<dbReference type="Pfam" id="PF00724">
    <property type="entry name" value="Oxidored_FMN"/>
    <property type="match status" value="1"/>
</dbReference>
<dbReference type="GeneID" id="95987163"/>
<dbReference type="InterPro" id="IPR001155">
    <property type="entry name" value="OxRdtase_FMN_N"/>
</dbReference>
<dbReference type="CDD" id="cd02933">
    <property type="entry name" value="OYE_like_FMN"/>
    <property type="match status" value="1"/>
</dbReference>
<dbReference type="PANTHER" id="PTHR22893">
    <property type="entry name" value="NADH OXIDOREDUCTASE-RELATED"/>
    <property type="match status" value="1"/>
</dbReference>
<sequence length="371" mass="39975">MTIAKPTLFQPLKVGALGLKHRVVLAPLTRTRADAETGVPGDLSAEYYAQRSSDGGLLITEATFIAAEAGGIAGVPGIYSPQQIAKWKETTDAVHKKGGLIFLQLWALGRVADPSLVPTVWGVSASRPYTKFGDTPTPVTELGEADIDRFVGHYRQAALNAIEAGFDGVEIHGANGYLVDQFLQPVTNARTDAYGGTLENRLRFPLRVLNEVSQAIGPERVGIRASPFGEFQGMRGDNKPLDTFLPWFKAIVAAQPKLAYVHTVAPRVSGVSDVDQSELDKRGDSLDSLRAVVQGAGIAFISAGGATPARALDEADKDGDLIAFGRYFISNPDLPARIENGWDLTPYNRKTFYTRGAEGYTDYPFHAASRL</sequence>
<dbReference type="Gene3D" id="3.20.20.70">
    <property type="entry name" value="Aldolase class I"/>
    <property type="match status" value="1"/>
</dbReference>
<feature type="domain" description="NADH:flavin oxidoreductase/NADH oxidase N-terminal" evidence="1">
    <location>
        <begin position="8"/>
        <end position="342"/>
    </location>
</feature>
<organism evidence="2 3">
    <name type="scientific">Vanrija albida</name>
    <dbReference type="NCBI Taxonomy" id="181172"/>
    <lineage>
        <taxon>Eukaryota</taxon>
        <taxon>Fungi</taxon>
        <taxon>Dikarya</taxon>
        <taxon>Basidiomycota</taxon>
        <taxon>Agaricomycotina</taxon>
        <taxon>Tremellomycetes</taxon>
        <taxon>Trichosporonales</taxon>
        <taxon>Trichosporonaceae</taxon>
        <taxon>Vanrija</taxon>
    </lineage>
</organism>
<dbReference type="SUPFAM" id="SSF51395">
    <property type="entry name" value="FMN-linked oxidoreductases"/>
    <property type="match status" value="1"/>
</dbReference>
<dbReference type="InterPro" id="IPR013785">
    <property type="entry name" value="Aldolase_TIM"/>
</dbReference>
<reference evidence="2 3" key="1">
    <citation type="submission" date="2023-08" db="EMBL/GenBank/DDBJ databases">
        <title>Annotated Genome Sequence of Vanrija albida AlHP1.</title>
        <authorList>
            <person name="Herzog R."/>
        </authorList>
    </citation>
    <scope>NUCLEOTIDE SEQUENCE [LARGE SCALE GENOMIC DNA]</scope>
    <source>
        <strain evidence="2 3">AlHP1</strain>
    </source>
</reference>
<dbReference type="InterPro" id="IPR045247">
    <property type="entry name" value="Oye-like"/>
</dbReference>
<dbReference type="Proteomes" id="UP001565368">
    <property type="component" value="Unassembled WGS sequence"/>
</dbReference>
<dbReference type="PANTHER" id="PTHR22893:SF91">
    <property type="entry name" value="NADPH DEHYDROGENASE 2-RELATED"/>
    <property type="match status" value="1"/>
</dbReference>
<accession>A0ABR3Q3V3</accession>
<name>A0ABR3Q3V3_9TREE</name>
<protein>
    <recommendedName>
        <fullName evidence="1">NADH:flavin oxidoreductase/NADH oxidase N-terminal domain-containing protein</fullName>
    </recommendedName>
</protein>
<proteinExistence type="predicted"/>
<evidence type="ECO:0000313" key="2">
    <source>
        <dbReference type="EMBL" id="KAL1409287.1"/>
    </source>
</evidence>
<dbReference type="RefSeq" id="XP_069209231.1">
    <property type="nucleotide sequence ID" value="XM_069354589.1"/>
</dbReference>
<gene>
    <name evidence="2" type="ORF">Q8F55_006120</name>
</gene>
<keyword evidence="3" id="KW-1185">Reference proteome</keyword>
<evidence type="ECO:0000259" key="1">
    <source>
        <dbReference type="Pfam" id="PF00724"/>
    </source>
</evidence>
<dbReference type="EMBL" id="JBBXJM010000004">
    <property type="protein sequence ID" value="KAL1409287.1"/>
    <property type="molecule type" value="Genomic_DNA"/>
</dbReference>
<comment type="caution">
    <text evidence="2">The sequence shown here is derived from an EMBL/GenBank/DDBJ whole genome shotgun (WGS) entry which is preliminary data.</text>
</comment>